<proteinExistence type="predicted"/>
<dbReference type="GO" id="GO:0007165">
    <property type="term" value="P:signal transduction"/>
    <property type="evidence" value="ECO:0007669"/>
    <property type="project" value="UniProtKB-KW"/>
</dbReference>
<dbReference type="Proteomes" id="UP000027135">
    <property type="component" value="Unassembled WGS sequence"/>
</dbReference>
<keyword evidence="11" id="KW-1185">Reference proteome</keyword>
<keyword evidence="4" id="KW-0552">Olfaction</keyword>
<evidence type="ECO:0000256" key="2">
    <source>
        <dbReference type="ARBA" id="ARBA00022606"/>
    </source>
</evidence>
<dbReference type="Pfam" id="PF02949">
    <property type="entry name" value="7tm_6"/>
    <property type="match status" value="1"/>
</dbReference>
<feature type="transmembrane region" description="Helical" evidence="9">
    <location>
        <begin position="354"/>
        <end position="376"/>
    </location>
</feature>
<gene>
    <name evidence="10" type="ORF">L798_09332</name>
</gene>
<protein>
    <recommendedName>
        <fullName evidence="12">Odorant receptor</fullName>
    </recommendedName>
</protein>
<evidence type="ECO:0000313" key="10">
    <source>
        <dbReference type="EMBL" id="KDR16425.1"/>
    </source>
</evidence>
<evidence type="ECO:0000313" key="11">
    <source>
        <dbReference type="Proteomes" id="UP000027135"/>
    </source>
</evidence>
<evidence type="ECO:0000256" key="3">
    <source>
        <dbReference type="ARBA" id="ARBA00022692"/>
    </source>
</evidence>
<dbReference type="InParanoid" id="A0A067R0K7"/>
<dbReference type="eggNOG" id="ENOG502S54D">
    <property type="taxonomic scope" value="Eukaryota"/>
</dbReference>
<reference evidence="10 11" key="1">
    <citation type="journal article" date="2014" name="Nat. Commun.">
        <title>Molecular traces of alternative social organization in a termite genome.</title>
        <authorList>
            <person name="Terrapon N."/>
            <person name="Li C."/>
            <person name="Robertson H.M."/>
            <person name="Ji L."/>
            <person name="Meng X."/>
            <person name="Booth W."/>
            <person name="Chen Z."/>
            <person name="Childers C.P."/>
            <person name="Glastad K.M."/>
            <person name="Gokhale K."/>
            <person name="Gowin J."/>
            <person name="Gronenberg W."/>
            <person name="Hermansen R.A."/>
            <person name="Hu H."/>
            <person name="Hunt B.G."/>
            <person name="Huylmans A.K."/>
            <person name="Khalil S.M."/>
            <person name="Mitchell R.D."/>
            <person name="Munoz-Torres M.C."/>
            <person name="Mustard J.A."/>
            <person name="Pan H."/>
            <person name="Reese J.T."/>
            <person name="Scharf M.E."/>
            <person name="Sun F."/>
            <person name="Vogel H."/>
            <person name="Xiao J."/>
            <person name="Yang W."/>
            <person name="Yang Z."/>
            <person name="Yang Z."/>
            <person name="Zhou J."/>
            <person name="Zhu J."/>
            <person name="Brent C.S."/>
            <person name="Elsik C.G."/>
            <person name="Goodisman M.A."/>
            <person name="Liberles D.A."/>
            <person name="Roe R.M."/>
            <person name="Vargo E.L."/>
            <person name="Vilcinskas A."/>
            <person name="Wang J."/>
            <person name="Bornberg-Bauer E."/>
            <person name="Korb J."/>
            <person name="Zhang G."/>
            <person name="Liebig J."/>
        </authorList>
    </citation>
    <scope>NUCLEOTIDE SEQUENCE [LARGE SCALE GENOMIC DNA]</scope>
    <source>
        <tissue evidence="10">Whole organism</tissue>
    </source>
</reference>
<evidence type="ECO:0000256" key="8">
    <source>
        <dbReference type="ARBA" id="ARBA00023224"/>
    </source>
</evidence>
<organism evidence="10 11">
    <name type="scientific">Zootermopsis nevadensis</name>
    <name type="common">Dampwood termite</name>
    <dbReference type="NCBI Taxonomy" id="136037"/>
    <lineage>
        <taxon>Eukaryota</taxon>
        <taxon>Metazoa</taxon>
        <taxon>Ecdysozoa</taxon>
        <taxon>Arthropoda</taxon>
        <taxon>Hexapoda</taxon>
        <taxon>Insecta</taxon>
        <taxon>Pterygota</taxon>
        <taxon>Neoptera</taxon>
        <taxon>Polyneoptera</taxon>
        <taxon>Dictyoptera</taxon>
        <taxon>Blattodea</taxon>
        <taxon>Blattoidea</taxon>
        <taxon>Termitoidae</taxon>
        <taxon>Termopsidae</taxon>
        <taxon>Zootermopsis</taxon>
    </lineage>
</organism>
<evidence type="ECO:0000256" key="6">
    <source>
        <dbReference type="ARBA" id="ARBA00023136"/>
    </source>
</evidence>
<dbReference type="FunCoup" id="A0A067R0K7">
    <property type="interactions" value="85"/>
</dbReference>
<feature type="transmembrane region" description="Helical" evidence="9">
    <location>
        <begin position="112"/>
        <end position="130"/>
    </location>
</feature>
<dbReference type="OMA" id="IFIYCWH"/>
<evidence type="ECO:0000256" key="5">
    <source>
        <dbReference type="ARBA" id="ARBA00022989"/>
    </source>
</evidence>
<evidence type="ECO:0000256" key="7">
    <source>
        <dbReference type="ARBA" id="ARBA00023170"/>
    </source>
</evidence>
<keyword evidence="8" id="KW-0807">Transducer</keyword>
<keyword evidence="5 9" id="KW-1133">Transmembrane helix</keyword>
<dbReference type="EMBL" id="KK852794">
    <property type="protein sequence ID" value="KDR16425.1"/>
    <property type="molecule type" value="Genomic_DNA"/>
</dbReference>
<feature type="transmembrane region" description="Helical" evidence="9">
    <location>
        <begin position="170"/>
        <end position="189"/>
    </location>
</feature>
<name>A0A067R0K7_ZOONE</name>
<keyword evidence="2" id="KW-0716">Sensory transduction</keyword>
<dbReference type="GO" id="GO:0004984">
    <property type="term" value="F:olfactory receptor activity"/>
    <property type="evidence" value="ECO:0007669"/>
    <property type="project" value="InterPro"/>
</dbReference>
<evidence type="ECO:0000256" key="9">
    <source>
        <dbReference type="SAM" id="Phobius"/>
    </source>
</evidence>
<dbReference type="GO" id="GO:0005549">
    <property type="term" value="F:odorant binding"/>
    <property type="evidence" value="ECO:0007669"/>
    <property type="project" value="InterPro"/>
</dbReference>
<evidence type="ECO:0000256" key="1">
    <source>
        <dbReference type="ARBA" id="ARBA00004141"/>
    </source>
</evidence>
<comment type="subcellular location">
    <subcellularLocation>
        <location evidence="1">Membrane</location>
        <topology evidence="1">Multi-pass membrane protein</topology>
    </subcellularLocation>
</comment>
<dbReference type="GO" id="GO:0005886">
    <property type="term" value="C:plasma membrane"/>
    <property type="evidence" value="ECO:0007669"/>
    <property type="project" value="TreeGrafter"/>
</dbReference>
<feature type="transmembrane region" description="Helical" evidence="9">
    <location>
        <begin position="74"/>
        <end position="92"/>
    </location>
</feature>
<dbReference type="PANTHER" id="PTHR21137:SF42">
    <property type="entry name" value="ODORANT RECEPTOR 83A"/>
    <property type="match status" value="1"/>
</dbReference>
<feature type="transmembrane region" description="Helical" evidence="9">
    <location>
        <begin position="388"/>
        <end position="408"/>
    </location>
</feature>
<dbReference type="AlphaFoldDB" id="A0A067R0K7"/>
<keyword evidence="6 9" id="KW-0472">Membrane</keyword>
<keyword evidence="3 9" id="KW-0812">Transmembrane</keyword>
<accession>A0A067R0K7</accession>
<evidence type="ECO:0000256" key="4">
    <source>
        <dbReference type="ARBA" id="ARBA00022725"/>
    </source>
</evidence>
<sequence>MELKLHTRGKKFVGHEHQIKPNMKKSTSNIKSAEKVKTKEWQSAKPNSLHLNLTILQWLGLWPCDEDTTHFKALFLRIFCCLVITIQASVNIAECMDMVVNWGHLNNPSENMYIMGCSLIAIVKEVTIILKTEKIKDLVNILNNKLAIQRKQGSSEYQKIIKSSIKQARMFTLIFISMCSFVGTSYSFVPILDTLLLQYSGNETSHRPMPYSAWFPFDVSETPAYEAAYFYLALVAFFHGVYIPCCDTLFVTLIIHLCGQFQILQASLKNIKVDAMKNVQATYRERIRRNSLSTKALHTATSEPAECDIKDEKHNARIDISLTDEDLDNEMQYLLKQSIKHHQILLQFVHELEYICSPLMVVQLLGSLVLICFTGFNLATVPVQSVKFVSALVFMIAVIIQLLVFCWYSEELSIQNCKVYQAAYDCDWHETPKSFMTSIQLIMKRAQTARTLTAANFCSIDLQTFTTIIRLSYSNYAFLRRVYDENSTKSTQPE</sequence>
<feature type="transmembrane region" description="Helical" evidence="9">
    <location>
        <begin position="228"/>
        <end position="255"/>
    </location>
</feature>
<dbReference type="OrthoDB" id="6597368at2759"/>
<evidence type="ECO:0008006" key="12">
    <source>
        <dbReference type="Google" id="ProtNLM"/>
    </source>
</evidence>
<dbReference type="InterPro" id="IPR004117">
    <property type="entry name" value="7tm6_olfct_rcpt"/>
</dbReference>
<dbReference type="PANTHER" id="PTHR21137">
    <property type="entry name" value="ODORANT RECEPTOR"/>
    <property type="match status" value="1"/>
</dbReference>
<keyword evidence="7" id="KW-0675">Receptor</keyword>